<dbReference type="PANTHER" id="PTHR35122:SF2">
    <property type="entry name" value="OS04G0598000 PROTEIN"/>
    <property type="match status" value="1"/>
</dbReference>
<keyword evidence="3" id="KW-1185">Reference proteome</keyword>
<dbReference type="Pfam" id="PF22272">
    <property type="entry name" value="LEA_3b"/>
    <property type="match status" value="1"/>
</dbReference>
<name>A0A7J7L1P2_9MAGN</name>
<dbReference type="PANTHER" id="PTHR35122">
    <property type="entry name" value="OSJNBA0093F12.14 PROTEIN"/>
    <property type="match status" value="1"/>
</dbReference>
<proteinExistence type="predicted"/>
<reference evidence="2 3" key="1">
    <citation type="journal article" date="2020" name="IScience">
        <title>Genome Sequencing of the Endangered Kingdonia uniflora (Circaeasteraceae, Ranunculales) Reveals Potential Mechanisms of Evolutionary Specialization.</title>
        <authorList>
            <person name="Sun Y."/>
            <person name="Deng T."/>
            <person name="Zhang A."/>
            <person name="Moore M.J."/>
            <person name="Landis J.B."/>
            <person name="Lin N."/>
            <person name="Zhang H."/>
            <person name="Zhang X."/>
            <person name="Huang J."/>
            <person name="Zhang X."/>
            <person name="Sun H."/>
            <person name="Wang H."/>
        </authorList>
    </citation>
    <scope>NUCLEOTIDE SEQUENCE [LARGE SCALE GENOMIC DNA]</scope>
    <source>
        <strain evidence="2">TB1705</strain>
        <tissue evidence="2">Leaf</tissue>
    </source>
</reference>
<dbReference type="InterPro" id="IPR039291">
    <property type="entry name" value="At5g17165-like"/>
</dbReference>
<evidence type="ECO:0000313" key="3">
    <source>
        <dbReference type="Proteomes" id="UP000541444"/>
    </source>
</evidence>
<dbReference type="OrthoDB" id="606645at2759"/>
<evidence type="ECO:0008006" key="4">
    <source>
        <dbReference type="Google" id="ProtNLM"/>
    </source>
</evidence>
<dbReference type="EMBL" id="JACGCM010002776">
    <property type="protein sequence ID" value="KAF6135810.1"/>
    <property type="molecule type" value="Genomic_DNA"/>
</dbReference>
<accession>A0A7J7L1P2</accession>
<protein>
    <recommendedName>
        <fullName evidence="4">Late embryogenesis abundant protein</fullName>
    </recommendedName>
</protein>
<dbReference type="Proteomes" id="UP000541444">
    <property type="component" value="Unassembled WGS sequence"/>
</dbReference>
<gene>
    <name evidence="1" type="ORF">GIB67_028129</name>
    <name evidence="2" type="ORF">GIB67_038853</name>
</gene>
<sequence length="133" mass="14904">MAINSQSRRMAELGKRFVSRIWSAESTRLSSSYAVFDLRRGLHNSVYDKNVDDQLRPNHVPDELIHPLSDKYWSPHPQTGVFGPAAEQNGPANVACSYHTPSADGGAQNVTVLEQTAWFRPLEDVDKPRIELS</sequence>
<comment type="caution">
    <text evidence="2">The sequence shown here is derived from an EMBL/GenBank/DDBJ whole genome shotgun (WGS) entry which is preliminary data.</text>
</comment>
<organism evidence="2 3">
    <name type="scientific">Kingdonia uniflora</name>
    <dbReference type="NCBI Taxonomy" id="39325"/>
    <lineage>
        <taxon>Eukaryota</taxon>
        <taxon>Viridiplantae</taxon>
        <taxon>Streptophyta</taxon>
        <taxon>Embryophyta</taxon>
        <taxon>Tracheophyta</taxon>
        <taxon>Spermatophyta</taxon>
        <taxon>Magnoliopsida</taxon>
        <taxon>Ranunculales</taxon>
        <taxon>Circaeasteraceae</taxon>
        <taxon>Kingdonia</taxon>
    </lineage>
</organism>
<dbReference type="AlphaFoldDB" id="A0A7J7L1P2"/>
<evidence type="ECO:0000313" key="1">
    <source>
        <dbReference type="EMBL" id="KAF6135810.1"/>
    </source>
</evidence>
<evidence type="ECO:0000313" key="2">
    <source>
        <dbReference type="EMBL" id="KAF6136533.1"/>
    </source>
</evidence>
<dbReference type="EMBL" id="JACGCM010002688">
    <property type="protein sequence ID" value="KAF6136533.1"/>
    <property type="molecule type" value="Genomic_DNA"/>
</dbReference>